<feature type="domain" description="PH" evidence="2">
    <location>
        <begin position="5"/>
        <end position="118"/>
    </location>
</feature>
<dbReference type="OrthoDB" id="185175at2759"/>
<dbReference type="Pfam" id="PF00169">
    <property type="entry name" value="PH"/>
    <property type="match status" value="1"/>
</dbReference>
<dbReference type="CDD" id="cd00821">
    <property type="entry name" value="PH"/>
    <property type="match status" value="1"/>
</dbReference>
<feature type="region of interest" description="Disordered" evidence="1">
    <location>
        <begin position="139"/>
        <end position="162"/>
    </location>
</feature>
<sequence length="248" mass="28318">MIQTTSPKSGWLNKLTTNNTFGASRWQARYFVLLDSELRYYKDEHTATASRTINLRDISKVIITESVNRHYCFKLEPTLYYQNKHLATIKTHKKIWTMQCKTEYELQSWIAAINLRLSKLCFDEEDTISTSVRSLSVSEQKQQSMCSKTSDSSRPLKHPAPSISRRRGVILSPLDVCTLPCLESSDMLSSSSSKGSDLPSPIRSAANEDDDDMDETMNKRADKLTTHNAYVLNTSSPTFALYKERFHL</sequence>
<evidence type="ECO:0000259" key="2">
    <source>
        <dbReference type="PROSITE" id="PS50003"/>
    </source>
</evidence>
<protein>
    <recommendedName>
        <fullName evidence="2">PH domain-containing protein</fullName>
    </recommendedName>
</protein>
<proteinExistence type="predicted"/>
<accession>A0A8H7RCN2</accession>
<dbReference type="SMART" id="SM00233">
    <property type="entry name" value="PH"/>
    <property type="match status" value="1"/>
</dbReference>
<comment type="caution">
    <text evidence="3">The sequence shown here is derived from an EMBL/GenBank/DDBJ whole genome shotgun (WGS) entry which is preliminary data.</text>
</comment>
<dbReference type="EMBL" id="JAEPRD010000020">
    <property type="protein sequence ID" value="KAG2208218.1"/>
    <property type="molecule type" value="Genomic_DNA"/>
</dbReference>
<evidence type="ECO:0000313" key="4">
    <source>
        <dbReference type="Proteomes" id="UP000603453"/>
    </source>
</evidence>
<dbReference type="SUPFAM" id="SSF50729">
    <property type="entry name" value="PH domain-like"/>
    <property type="match status" value="1"/>
</dbReference>
<dbReference type="PANTHER" id="PTHR14336:SF8">
    <property type="entry name" value="PROTEIN OPY1"/>
    <property type="match status" value="1"/>
</dbReference>
<dbReference type="PROSITE" id="PS50003">
    <property type="entry name" value="PH_DOMAIN"/>
    <property type="match status" value="1"/>
</dbReference>
<organism evidence="3 4">
    <name type="scientific">Mucor saturninus</name>
    <dbReference type="NCBI Taxonomy" id="64648"/>
    <lineage>
        <taxon>Eukaryota</taxon>
        <taxon>Fungi</taxon>
        <taxon>Fungi incertae sedis</taxon>
        <taxon>Mucoromycota</taxon>
        <taxon>Mucoromycotina</taxon>
        <taxon>Mucoromycetes</taxon>
        <taxon>Mucorales</taxon>
        <taxon>Mucorineae</taxon>
        <taxon>Mucoraceae</taxon>
        <taxon>Mucor</taxon>
    </lineage>
</organism>
<keyword evidence="4" id="KW-1185">Reference proteome</keyword>
<feature type="compositionally biased region" description="Polar residues" evidence="1">
    <location>
        <begin position="139"/>
        <end position="153"/>
    </location>
</feature>
<dbReference type="AlphaFoldDB" id="A0A8H7RCN2"/>
<feature type="compositionally biased region" description="Low complexity" evidence="1">
    <location>
        <begin position="187"/>
        <end position="201"/>
    </location>
</feature>
<dbReference type="InterPro" id="IPR051707">
    <property type="entry name" value="PI-Interact_SigTrans_Reg"/>
</dbReference>
<dbReference type="InterPro" id="IPR011993">
    <property type="entry name" value="PH-like_dom_sf"/>
</dbReference>
<feature type="region of interest" description="Disordered" evidence="1">
    <location>
        <begin position="187"/>
        <end position="214"/>
    </location>
</feature>
<dbReference type="InterPro" id="IPR001849">
    <property type="entry name" value="PH_domain"/>
</dbReference>
<evidence type="ECO:0000313" key="3">
    <source>
        <dbReference type="EMBL" id="KAG2208218.1"/>
    </source>
</evidence>
<gene>
    <name evidence="3" type="ORF">INT47_006073</name>
</gene>
<dbReference type="Gene3D" id="2.30.29.30">
    <property type="entry name" value="Pleckstrin-homology domain (PH domain)/Phosphotyrosine-binding domain (PTB)"/>
    <property type="match status" value="1"/>
</dbReference>
<reference evidence="3" key="1">
    <citation type="submission" date="2020-12" db="EMBL/GenBank/DDBJ databases">
        <title>Metabolic potential, ecology and presence of endohyphal bacteria is reflected in genomic diversity of Mucoromycotina.</title>
        <authorList>
            <person name="Muszewska A."/>
            <person name="Okrasinska A."/>
            <person name="Steczkiewicz K."/>
            <person name="Drgas O."/>
            <person name="Orlowska M."/>
            <person name="Perlinska-Lenart U."/>
            <person name="Aleksandrzak-Piekarczyk T."/>
            <person name="Szatraj K."/>
            <person name="Zielenkiewicz U."/>
            <person name="Pilsyk S."/>
            <person name="Malc E."/>
            <person name="Mieczkowski P."/>
            <person name="Kruszewska J.S."/>
            <person name="Biernat P."/>
            <person name="Pawlowska J."/>
        </authorList>
    </citation>
    <scope>NUCLEOTIDE SEQUENCE</scope>
    <source>
        <strain evidence="3">WA0000017839</strain>
    </source>
</reference>
<name>A0A8H7RCN2_9FUNG</name>
<dbReference type="Proteomes" id="UP000603453">
    <property type="component" value="Unassembled WGS sequence"/>
</dbReference>
<dbReference type="PANTHER" id="PTHR14336">
    <property type="entry name" value="TANDEM PH DOMAIN CONTAINING PROTEIN"/>
    <property type="match status" value="1"/>
</dbReference>
<evidence type="ECO:0000256" key="1">
    <source>
        <dbReference type="SAM" id="MobiDB-lite"/>
    </source>
</evidence>